<reference evidence="3" key="1">
    <citation type="submission" date="2018-05" db="EMBL/GenBank/DDBJ databases">
        <authorList>
            <person name="Lanie J.A."/>
            <person name="Ng W.-L."/>
            <person name="Kazmierczak K.M."/>
            <person name="Andrzejewski T.M."/>
            <person name="Davidsen T.M."/>
            <person name="Wayne K.J."/>
            <person name="Tettelin H."/>
            <person name="Glass J.I."/>
            <person name="Rusch D."/>
            <person name="Podicherti R."/>
            <person name="Tsui H.-C.T."/>
            <person name="Winkler M.E."/>
        </authorList>
    </citation>
    <scope>NUCLEOTIDE SEQUENCE</scope>
</reference>
<dbReference type="Gene3D" id="3.90.1150.10">
    <property type="entry name" value="Aspartate Aminotransferase, domain 1"/>
    <property type="match status" value="1"/>
</dbReference>
<dbReference type="InterPro" id="IPR015422">
    <property type="entry name" value="PyrdxlP-dep_Trfase_small"/>
</dbReference>
<protein>
    <recommendedName>
        <fullName evidence="4">Erythromycin biosynthesis sensory transduction protein eryC1</fullName>
    </recommendedName>
</protein>
<organism evidence="3">
    <name type="scientific">marine metagenome</name>
    <dbReference type="NCBI Taxonomy" id="408172"/>
    <lineage>
        <taxon>unclassified sequences</taxon>
        <taxon>metagenomes</taxon>
        <taxon>ecological metagenomes</taxon>
    </lineage>
</organism>
<keyword evidence="1" id="KW-0663">Pyridoxal phosphate</keyword>
<dbReference type="CDD" id="cd00616">
    <property type="entry name" value="AHBA_syn"/>
    <property type="match status" value="1"/>
</dbReference>
<dbReference type="AlphaFoldDB" id="A0A381SGA0"/>
<dbReference type="GO" id="GO:0030170">
    <property type="term" value="F:pyridoxal phosphate binding"/>
    <property type="evidence" value="ECO:0007669"/>
    <property type="project" value="TreeGrafter"/>
</dbReference>
<dbReference type="Pfam" id="PF01041">
    <property type="entry name" value="DegT_DnrJ_EryC1"/>
    <property type="match status" value="1"/>
</dbReference>
<dbReference type="GO" id="GO:0008483">
    <property type="term" value="F:transaminase activity"/>
    <property type="evidence" value="ECO:0007669"/>
    <property type="project" value="TreeGrafter"/>
</dbReference>
<dbReference type="Gene3D" id="3.40.640.10">
    <property type="entry name" value="Type I PLP-dependent aspartate aminotransferase-like (Major domain)"/>
    <property type="match status" value="1"/>
</dbReference>
<dbReference type="EMBL" id="UINC01003074">
    <property type="protein sequence ID" value="SVA03110.1"/>
    <property type="molecule type" value="Genomic_DNA"/>
</dbReference>
<name>A0A381SGA0_9ZZZZ</name>
<evidence type="ECO:0008006" key="4">
    <source>
        <dbReference type="Google" id="ProtNLM"/>
    </source>
</evidence>
<dbReference type="PANTHER" id="PTHR30244">
    <property type="entry name" value="TRANSAMINASE"/>
    <property type="match status" value="1"/>
</dbReference>
<evidence type="ECO:0000313" key="3">
    <source>
        <dbReference type="EMBL" id="SVA03110.1"/>
    </source>
</evidence>
<comment type="similarity">
    <text evidence="2">Belongs to the DegT/DnrJ/EryC1 family.</text>
</comment>
<evidence type="ECO:0000256" key="1">
    <source>
        <dbReference type="ARBA" id="ARBA00022898"/>
    </source>
</evidence>
<dbReference type="PIRSF" id="PIRSF000390">
    <property type="entry name" value="PLP_StrS"/>
    <property type="match status" value="1"/>
</dbReference>
<dbReference type="GO" id="GO:0000271">
    <property type="term" value="P:polysaccharide biosynthetic process"/>
    <property type="evidence" value="ECO:0007669"/>
    <property type="project" value="TreeGrafter"/>
</dbReference>
<dbReference type="PANTHER" id="PTHR30244:SF36">
    <property type="entry name" value="3-OXO-GLUCOSE-6-PHOSPHATE:GLUTAMATE AMINOTRANSFERASE"/>
    <property type="match status" value="1"/>
</dbReference>
<sequence length="362" mass="40473">MIKFADPSAQYRSYKKRIDAAINRVLESEKYILGEEVEKLEDEFARYIGTSNAIGVANGTDAIEISLRALEIGVGDEVITVSHTAVATVAAIEAAGAKPVLVDVDPRFFTLDPKKLSEVLSKKTKAIILVHLYGNSGDIEGTSAFCKKNNLYLIEDVSQAHGAKWKDRRLGSIGEIGCFSCFPTKNLGAIGDAGLITTNNEEIAKKIFMLREYGWKERVSQITGRNSRLDEIQAAILRIKLEYLDEDNKKRKILAQEYDSILSSNIVTPEVRKQTSHVYHLYVVQLDQRDRVLDYLKQQNIIAGIHYPLAVHQQPAYLNRLKTSKTLVITENLTKDIISLPIYPELPLSKVEQVANLVNKVS</sequence>
<dbReference type="SUPFAM" id="SSF53383">
    <property type="entry name" value="PLP-dependent transferases"/>
    <property type="match status" value="1"/>
</dbReference>
<dbReference type="InterPro" id="IPR015421">
    <property type="entry name" value="PyrdxlP-dep_Trfase_major"/>
</dbReference>
<proteinExistence type="inferred from homology"/>
<evidence type="ECO:0000256" key="2">
    <source>
        <dbReference type="ARBA" id="ARBA00037999"/>
    </source>
</evidence>
<accession>A0A381SGA0</accession>
<dbReference type="InterPro" id="IPR000653">
    <property type="entry name" value="DegT/StrS_aminotransferase"/>
</dbReference>
<gene>
    <name evidence="3" type="ORF">METZ01_LOCUS55964</name>
</gene>
<dbReference type="InterPro" id="IPR015424">
    <property type="entry name" value="PyrdxlP-dep_Trfase"/>
</dbReference>